<comment type="similarity">
    <text evidence="2 8">Belongs to the FMO family.</text>
</comment>
<dbReference type="PANTHER" id="PTHR23023">
    <property type="entry name" value="DIMETHYLANILINE MONOOXYGENASE"/>
    <property type="match status" value="1"/>
</dbReference>
<evidence type="ECO:0000256" key="2">
    <source>
        <dbReference type="ARBA" id="ARBA00009183"/>
    </source>
</evidence>
<gene>
    <name evidence="9" type="ORF">MELIAE_LOCUS3087</name>
</gene>
<evidence type="ECO:0000256" key="5">
    <source>
        <dbReference type="ARBA" id="ARBA00022857"/>
    </source>
</evidence>
<name>A0A9P0AW41_BRAAE</name>
<proteinExistence type="inferred from homology"/>
<dbReference type="GO" id="GO:0050660">
    <property type="term" value="F:flavin adenine dinucleotide binding"/>
    <property type="evidence" value="ECO:0007669"/>
    <property type="project" value="InterPro"/>
</dbReference>
<dbReference type="Pfam" id="PF00743">
    <property type="entry name" value="FMO-like"/>
    <property type="match status" value="2"/>
</dbReference>
<dbReference type="FunFam" id="3.50.50.60:FF:000138">
    <property type="entry name" value="Flavin-containing monooxygenase"/>
    <property type="match status" value="1"/>
</dbReference>
<dbReference type="Gene3D" id="3.50.50.60">
    <property type="entry name" value="FAD/NAD(P)-binding domain"/>
    <property type="match status" value="2"/>
</dbReference>
<evidence type="ECO:0000256" key="3">
    <source>
        <dbReference type="ARBA" id="ARBA00022630"/>
    </source>
</evidence>
<evidence type="ECO:0000313" key="9">
    <source>
        <dbReference type="EMBL" id="CAH0550214.1"/>
    </source>
</evidence>
<dbReference type="OrthoDB" id="66881at2759"/>
<accession>A0A9P0AW41</accession>
<evidence type="ECO:0000256" key="1">
    <source>
        <dbReference type="ARBA" id="ARBA00001974"/>
    </source>
</evidence>
<dbReference type="EMBL" id="OV121133">
    <property type="protein sequence ID" value="CAH0550214.1"/>
    <property type="molecule type" value="Genomic_DNA"/>
</dbReference>
<dbReference type="InterPro" id="IPR000960">
    <property type="entry name" value="Flavin_mOase"/>
</dbReference>
<dbReference type="PIRSF" id="PIRSF000332">
    <property type="entry name" value="FMO"/>
    <property type="match status" value="1"/>
</dbReference>
<dbReference type="PRINTS" id="PR00370">
    <property type="entry name" value="FMOXYGENASE"/>
</dbReference>
<dbReference type="InterPro" id="IPR036188">
    <property type="entry name" value="FAD/NAD-bd_sf"/>
</dbReference>
<organism evidence="9 10">
    <name type="scientific">Brassicogethes aeneus</name>
    <name type="common">Rape pollen beetle</name>
    <name type="synonym">Meligethes aeneus</name>
    <dbReference type="NCBI Taxonomy" id="1431903"/>
    <lineage>
        <taxon>Eukaryota</taxon>
        <taxon>Metazoa</taxon>
        <taxon>Ecdysozoa</taxon>
        <taxon>Arthropoda</taxon>
        <taxon>Hexapoda</taxon>
        <taxon>Insecta</taxon>
        <taxon>Pterygota</taxon>
        <taxon>Neoptera</taxon>
        <taxon>Endopterygota</taxon>
        <taxon>Coleoptera</taxon>
        <taxon>Polyphaga</taxon>
        <taxon>Cucujiformia</taxon>
        <taxon>Nitidulidae</taxon>
        <taxon>Meligethinae</taxon>
        <taxon>Brassicogethes</taxon>
    </lineage>
</organism>
<keyword evidence="4 8" id="KW-0274">FAD</keyword>
<evidence type="ECO:0000256" key="8">
    <source>
        <dbReference type="RuleBase" id="RU361177"/>
    </source>
</evidence>
<dbReference type="GO" id="GO:0004499">
    <property type="term" value="F:N,N-dimethylaniline monooxygenase activity"/>
    <property type="evidence" value="ECO:0007669"/>
    <property type="project" value="InterPro"/>
</dbReference>
<dbReference type="Proteomes" id="UP001154078">
    <property type="component" value="Chromosome 2"/>
</dbReference>
<keyword evidence="6 8" id="KW-0560">Oxidoreductase</keyword>
<keyword evidence="5" id="KW-0521">NADP</keyword>
<dbReference type="InterPro" id="IPR050346">
    <property type="entry name" value="FMO-like"/>
</dbReference>
<evidence type="ECO:0000256" key="6">
    <source>
        <dbReference type="ARBA" id="ARBA00023002"/>
    </source>
</evidence>
<dbReference type="InterPro" id="IPR020946">
    <property type="entry name" value="Flavin_mOase-like"/>
</dbReference>
<protein>
    <recommendedName>
        <fullName evidence="8">Flavin-containing monooxygenase</fullName>
        <ecNumber evidence="8">1.-.-.-</ecNumber>
    </recommendedName>
</protein>
<dbReference type="EC" id="1.-.-.-" evidence="8"/>
<keyword evidence="3 8" id="KW-0285">Flavoprotein</keyword>
<comment type="cofactor">
    <cofactor evidence="1 8">
        <name>FAD</name>
        <dbReference type="ChEBI" id="CHEBI:57692"/>
    </cofactor>
</comment>
<keyword evidence="10" id="KW-1185">Reference proteome</keyword>
<evidence type="ECO:0000256" key="7">
    <source>
        <dbReference type="ARBA" id="ARBA00023033"/>
    </source>
</evidence>
<dbReference type="GO" id="GO:0050661">
    <property type="term" value="F:NADP binding"/>
    <property type="evidence" value="ECO:0007669"/>
    <property type="project" value="InterPro"/>
</dbReference>
<evidence type="ECO:0000256" key="4">
    <source>
        <dbReference type="ARBA" id="ARBA00022827"/>
    </source>
</evidence>
<reference evidence="9" key="1">
    <citation type="submission" date="2021-12" db="EMBL/GenBank/DDBJ databases">
        <authorList>
            <person name="King R."/>
        </authorList>
    </citation>
    <scope>NUCLEOTIDE SEQUENCE</scope>
</reference>
<evidence type="ECO:0000313" key="10">
    <source>
        <dbReference type="Proteomes" id="UP001154078"/>
    </source>
</evidence>
<keyword evidence="7 8" id="KW-0503">Monooxygenase</keyword>
<sequence>MKIAIIGAGPSGLSAAKNSIQEGHDVDVYEQTDRIGGTWVFTKEVGLDKYGLPIHTSMYEGLRTNLPKELMEFENFSYPENKTSFITQDTVIKYLDNYTNHFQLSKHIKFNHHVIKVDPLPDDKWNITSKNLIKNELQHKIYDAIIVCTGNFYTPFVPSIRGQKNFIGTSFHSHNYRHADVFRNKRVVVLGAGPSGTGISGLLSGVAKEVYISFSGSLLWAIPSSVIKKPRIALVKENSVQFSDGTEANVDAILYCTGYTTTFPFLSKETGIEVDDNWVKPLYKHIININHPTMAIIGITIRQCPFPLNEFQAKFFLAYIKGTFQKTKNEMWEEYNQEIMDLNMRGVQKKNYHLLGAQQGLYLDVLADTANITRIKPVIHRLYMFQKSLPKTVSYKIINENEFTYDEN</sequence>
<dbReference type="AlphaFoldDB" id="A0A9P0AW41"/>
<dbReference type="SUPFAM" id="SSF51905">
    <property type="entry name" value="FAD/NAD(P)-binding domain"/>
    <property type="match status" value="2"/>
</dbReference>